<dbReference type="Pfam" id="PF08314">
    <property type="entry name" value="Sec39"/>
    <property type="match status" value="1"/>
</dbReference>
<dbReference type="PANTHER" id="PTHR15922:SF2">
    <property type="entry name" value="NBAS SUBUNIT OF NRZ TETHERING COMPLEX"/>
    <property type="match status" value="1"/>
</dbReference>
<feature type="compositionally biased region" description="Low complexity" evidence="5">
    <location>
        <begin position="941"/>
        <end position="957"/>
    </location>
</feature>
<sequence>MASSSKNPATKWLDLNDSQISIQTIHELLDAVHDDLWVSAACLDRLVDDTVILQALLQTGIARTERPISRAQSALHDNKDTSSSDALAFYFQEHGVDAQACRLRALLLQRLDRLETYIEMSSDEITTEDSDNTDTEELDEWEDDPWGDSAETAKPSLKPHSLPVTLSDFLLEDIVHSACLLAFHCRFDALRILLRRHSPALWPYRFYFLDSIPQYAYPAEYCHLLPSIDQSTSVETVPQPQPWRTASDWSESPSVTTVLKQLESSDSPSSSQLPVLAVPAPLSAGQLSKWYKSRMEHIMASTGMVDIALYTIQHGASHGVPSLDEIGESLSLFSRLVYDAPQGDVWDTSGDWTWSQWRSLQPSEVVRALVAHSTPEAIANDISHLVMPYLYVQESRSERAGSPDPSIHTRLLYDFILSSPLETAAALFEASKPIHPVHERPIKSEGDIVRLALACLYGSPGCNDWPTMSRIFECMPAWEFERDQENDEEATETTIASLGAYVTPTTSQPECTPPELLQFFQPLPLSSLSRALDILDVHLEGGEILARWNVPVPLRWFLQSNGDEQEQRAWAKKMARRSGAVNDKLLTEEDWDWLLSDMLKLAGKSETGVRGAFALLTKDEVQRIFFGGLLSTGEFGIAREMLHHSSNLSLSGGDIENLCIEASREYYDNASSGNYKVGEMKLAYDCLKVAPKSERIAREQDFIEATSRISSFNVMLRPGIPISPIEIRLTKDRLSLVARVLSTNTDAYKHPEVILDLVRKLGFASDVVAEVKTLAMLADAALQDGSYALAYENSERMTDMVANLRASTNVDPVLVHDASEVCWLACLQLGRHAEFDDIGLKMALVSRALELCPAEKLQDVLNVWFKLETEDIELREQRLAQRRVGVKRKRVDPETAVSSLKARLQDFHMPAPPLLSTPDAAALASRTFKSVAASFPFSVGSRGRSNSSRNTDNSQSRSRTRTGGDADVSTQASKAFARGISWLIGADEVA</sequence>
<dbReference type="GO" id="GO:0070939">
    <property type="term" value="C:Dsl1/NZR complex"/>
    <property type="evidence" value="ECO:0007669"/>
    <property type="project" value="TreeGrafter"/>
</dbReference>
<keyword evidence="8" id="KW-1185">Reference proteome</keyword>
<gene>
    <name evidence="7" type="ORF">FISHEDRAFT_71631</name>
</gene>
<name>A0A0D7AH19_9AGAR</name>
<dbReference type="InterPro" id="IPR013244">
    <property type="entry name" value="Sec39_domain"/>
</dbReference>
<evidence type="ECO:0000259" key="6">
    <source>
        <dbReference type="Pfam" id="PF08314"/>
    </source>
</evidence>
<keyword evidence="3" id="KW-0256">Endoplasmic reticulum</keyword>
<protein>
    <submittedName>
        <fullName evidence="7">Sec39-domain-containing protein</fullName>
    </submittedName>
</protein>
<keyword evidence="2" id="KW-0813">Transport</keyword>
<evidence type="ECO:0000313" key="8">
    <source>
        <dbReference type="Proteomes" id="UP000054144"/>
    </source>
</evidence>
<accession>A0A0D7AH19</accession>
<feature type="region of interest" description="Disordered" evidence="5">
    <location>
        <begin position="122"/>
        <end position="155"/>
    </location>
</feature>
<dbReference type="EMBL" id="KN881675">
    <property type="protein sequence ID" value="KIY50591.1"/>
    <property type="molecule type" value="Genomic_DNA"/>
</dbReference>
<dbReference type="GO" id="GO:0006890">
    <property type="term" value="P:retrograde vesicle-mediated transport, Golgi to endoplasmic reticulum"/>
    <property type="evidence" value="ECO:0007669"/>
    <property type="project" value="InterPro"/>
</dbReference>
<proteinExistence type="predicted"/>
<organism evidence="7 8">
    <name type="scientific">Fistulina hepatica ATCC 64428</name>
    <dbReference type="NCBI Taxonomy" id="1128425"/>
    <lineage>
        <taxon>Eukaryota</taxon>
        <taxon>Fungi</taxon>
        <taxon>Dikarya</taxon>
        <taxon>Basidiomycota</taxon>
        <taxon>Agaricomycotina</taxon>
        <taxon>Agaricomycetes</taxon>
        <taxon>Agaricomycetidae</taxon>
        <taxon>Agaricales</taxon>
        <taxon>Fistulinaceae</taxon>
        <taxon>Fistulina</taxon>
    </lineage>
</organism>
<dbReference type="OrthoDB" id="27490at2759"/>
<evidence type="ECO:0000313" key="7">
    <source>
        <dbReference type="EMBL" id="KIY50591.1"/>
    </source>
</evidence>
<reference evidence="7 8" key="1">
    <citation type="journal article" date="2015" name="Fungal Genet. Biol.">
        <title>Evolution of novel wood decay mechanisms in Agaricales revealed by the genome sequences of Fistulina hepatica and Cylindrobasidium torrendii.</title>
        <authorList>
            <person name="Floudas D."/>
            <person name="Held B.W."/>
            <person name="Riley R."/>
            <person name="Nagy L.G."/>
            <person name="Koehler G."/>
            <person name="Ransdell A.S."/>
            <person name="Younus H."/>
            <person name="Chow J."/>
            <person name="Chiniquy J."/>
            <person name="Lipzen A."/>
            <person name="Tritt A."/>
            <person name="Sun H."/>
            <person name="Haridas S."/>
            <person name="LaButti K."/>
            <person name="Ohm R.A."/>
            <person name="Kues U."/>
            <person name="Blanchette R.A."/>
            <person name="Grigoriev I.V."/>
            <person name="Minto R.E."/>
            <person name="Hibbett D.S."/>
        </authorList>
    </citation>
    <scope>NUCLEOTIDE SEQUENCE [LARGE SCALE GENOMIC DNA]</scope>
    <source>
        <strain evidence="7 8">ATCC 64428</strain>
    </source>
</reference>
<comment type="subcellular location">
    <subcellularLocation>
        <location evidence="1">Endoplasmic reticulum</location>
    </subcellularLocation>
</comment>
<feature type="region of interest" description="Disordered" evidence="5">
    <location>
        <begin position="940"/>
        <end position="970"/>
    </location>
</feature>
<feature type="domain" description="Sec39" evidence="6">
    <location>
        <begin position="177"/>
        <end position="877"/>
    </location>
</feature>
<evidence type="ECO:0000256" key="4">
    <source>
        <dbReference type="ARBA" id="ARBA00022927"/>
    </source>
</evidence>
<keyword evidence="4" id="KW-0653">Protein transport</keyword>
<feature type="compositionally biased region" description="Acidic residues" evidence="5">
    <location>
        <begin position="122"/>
        <end position="146"/>
    </location>
</feature>
<evidence type="ECO:0000256" key="3">
    <source>
        <dbReference type="ARBA" id="ARBA00022824"/>
    </source>
</evidence>
<dbReference type="GO" id="GO:0000149">
    <property type="term" value="F:SNARE binding"/>
    <property type="evidence" value="ECO:0007669"/>
    <property type="project" value="TreeGrafter"/>
</dbReference>
<dbReference type="PANTHER" id="PTHR15922">
    <property type="entry name" value="NEUROBLASTOMA-AMPLIFIED SEQUENCE"/>
    <property type="match status" value="1"/>
</dbReference>
<evidence type="ECO:0000256" key="1">
    <source>
        <dbReference type="ARBA" id="ARBA00004240"/>
    </source>
</evidence>
<dbReference type="AlphaFoldDB" id="A0A0D7AH19"/>
<evidence type="ECO:0000256" key="5">
    <source>
        <dbReference type="SAM" id="MobiDB-lite"/>
    </source>
</evidence>
<dbReference type="GO" id="GO:0015031">
    <property type="term" value="P:protein transport"/>
    <property type="evidence" value="ECO:0007669"/>
    <property type="project" value="UniProtKB-KW"/>
</dbReference>
<dbReference type="Proteomes" id="UP000054144">
    <property type="component" value="Unassembled WGS sequence"/>
</dbReference>
<evidence type="ECO:0000256" key="2">
    <source>
        <dbReference type="ARBA" id="ARBA00022448"/>
    </source>
</evidence>